<keyword evidence="9" id="KW-0998">Cell outer membrane</keyword>
<keyword evidence="8" id="KW-0675">Receptor</keyword>
<keyword evidence="7" id="KW-0472">Membrane</keyword>
<evidence type="ECO:0000256" key="4">
    <source>
        <dbReference type="ARBA" id="ARBA00022692"/>
    </source>
</evidence>
<reference evidence="11 12" key="1">
    <citation type="submission" date="2018-07" db="EMBL/GenBank/DDBJ databases">
        <title>Complete genome sequence of Flavobacterium psychrolimnae LMG 22018.</title>
        <authorList>
            <person name="Kim D.-U."/>
        </authorList>
    </citation>
    <scope>NUCLEOTIDE SEQUENCE [LARGE SCALE GENOMIC DNA]</scope>
    <source>
        <strain evidence="11 12">LMG 22018</strain>
    </source>
</reference>
<evidence type="ECO:0000256" key="3">
    <source>
        <dbReference type="ARBA" id="ARBA00022452"/>
    </source>
</evidence>
<dbReference type="SUPFAM" id="SSF56935">
    <property type="entry name" value="Porins"/>
    <property type="match status" value="1"/>
</dbReference>
<dbReference type="Gene3D" id="2.40.170.20">
    <property type="entry name" value="TonB-dependent receptor, beta-barrel domain"/>
    <property type="match status" value="1"/>
</dbReference>
<dbReference type="AlphaFoldDB" id="A0A366AW25"/>
<keyword evidence="6" id="KW-0798">TonB box</keyword>
<evidence type="ECO:0000313" key="12">
    <source>
        <dbReference type="Proteomes" id="UP000253676"/>
    </source>
</evidence>
<name>A0A366AW25_9FLAO</name>
<keyword evidence="3" id="KW-1134">Transmembrane beta strand</keyword>
<keyword evidence="2" id="KW-0813">Transport</keyword>
<dbReference type="Proteomes" id="UP000253676">
    <property type="component" value="Unassembled WGS sequence"/>
</dbReference>
<evidence type="ECO:0000256" key="8">
    <source>
        <dbReference type="ARBA" id="ARBA00023170"/>
    </source>
</evidence>
<evidence type="ECO:0000313" key="11">
    <source>
        <dbReference type="EMBL" id="RBN49032.1"/>
    </source>
</evidence>
<dbReference type="EMBL" id="QNUX01000018">
    <property type="protein sequence ID" value="RBN49032.1"/>
    <property type="molecule type" value="Genomic_DNA"/>
</dbReference>
<dbReference type="RefSeq" id="WP_099715203.1">
    <property type="nucleotide sequence ID" value="NZ_QNUX01000018.1"/>
</dbReference>
<dbReference type="PANTHER" id="PTHR30069:SF29">
    <property type="entry name" value="HEMOGLOBIN AND HEMOGLOBIN-HAPTOGLOBIN-BINDING PROTEIN 1-RELATED"/>
    <property type="match status" value="1"/>
</dbReference>
<gene>
    <name evidence="11" type="ORF">DR980_15420</name>
</gene>
<dbReference type="GO" id="GO:0015344">
    <property type="term" value="F:siderophore uptake transmembrane transporter activity"/>
    <property type="evidence" value="ECO:0007669"/>
    <property type="project" value="TreeGrafter"/>
</dbReference>
<sequence>MALTDNEGNFYTYRTNIGNSLTKGIEIFIEINWVLNKKIEMSLFSSTSFMDGRYTTGNLKTGNSNVNIEDNKIESVPNIISRNGISVHYWKLSLSGLYSYTATSFADALNTLTPTATGAIGLVPSYGIFDLNSTIRINSKFEIKASLNNVFNKQYFTKRPLFYPSPGIWASDGRNGSISFVVVYQIK</sequence>
<dbReference type="GO" id="GO:0044718">
    <property type="term" value="P:siderophore transmembrane transport"/>
    <property type="evidence" value="ECO:0007669"/>
    <property type="project" value="TreeGrafter"/>
</dbReference>
<accession>A0A366AW25</accession>
<comment type="subcellular location">
    <subcellularLocation>
        <location evidence="1">Cell outer membrane</location>
        <topology evidence="1">Multi-pass membrane protein</topology>
    </subcellularLocation>
</comment>
<comment type="caution">
    <text evidence="11">The sequence shown here is derived from an EMBL/GenBank/DDBJ whole genome shotgun (WGS) entry which is preliminary data.</text>
</comment>
<dbReference type="Pfam" id="PF00593">
    <property type="entry name" value="TonB_dep_Rec_b-barrel"/>
    <property type="match status" value="1"/>
</dbReference>
<evidence type="ECO:0000256" key="1">
    <source>
        <dbReference type="ARBA" id="ARBA00004571"/>
    </source>
</evidence>
<keyword evidence="12" id="KW-1185">Reference proteome</keyword>
<evidence type="ECO:0000256" key="5">
    <source>
        <dbReference type="ARBA" id="ARBA00022729"/>
    </source>
</evidence>
<dbReference type="InterPro" id="IPR036942">
    <property type="entry name" value="Beta-barrel_TonB_sf"/>
</dbReference>
<evidence type="ECO:0000259" key="10">
    <source>
        <dbReference type="Pfam" id="PF00593"/>
    </source>
</evidence>
<evidence type="ECO:0000256" key="6">
    <source>
        <dbReference type="ARBA" id="ARBA00023077"/>
    </source>
</evidence>
<feature type="domain" description="TonB-dependent receptor-like beta-barrel" evidence="10">
    <location>
        <begin position="8"/>
        <end position="150"/>
    </location>
</feature>
<dbReference type="InterPro" id="IPR000531">
    <property type="entry name" value="Beta-barrel_TonB"/>
</dbReference>
<organism evidence="11 12">
    <name type="scientific">Flavobacterium psychrolimnae</name>
    <dbReference type="NCBI Taxonomy" id="249351"/>
    <lineage>
        <taxon>Bacteria</taxon>
        <taxon>Pseudomonadati</taxon>
        <taxon>Bacteroidota</taxon>
        <taxon>Flavobacteriia</taxon>
        <taxon>Flavobacteriales</taxon>
        <taxon>Flavobacteriaceae</taxon>
        <taxon>Flavobacterium</taxon>
    </lineage>
</organism>
<evidence type="ECO:0000256" key="9">
    <source>
        <dbReference type="ARBA" id="ARBA00023237"/>
    </source>
</evidence>
<proteinExistence type="predicted"/>
<dbReference type="InterPro" id="IPR039426">
    <property type="entry name" value="TonB-dep_rcpt-like"/>
</dbReference>
<evidence type="ECO:0000256" key="7">
    <source>
        <dbReference type="ARBA" id="ARBA00023136"/>
    </source>
</evidence>
<evidence type="ECO:0000256" key="2">
    <source>
        <dbReference type="ARBA" id="ARBA00022448"/>
    </source>
</evidence>
<protein>
    <recommendedName>
        <fullName evidence="10">TonB-dependent receptor-like beta-barrel domain-containing protein</fullName>
    </recommendedName>
</protein>
<dbReference type="PANTHER" id="PTHR30069">
    <property type="entry name" value="TONB-DEPENDENT OUTER MEMBRANE RECEPTOR"/>
    <property type="match status" value="1"/>
</dbReference>
<keyword evidence="5" id="KW-0732">Signal</keyword>
<keyword evidence="4" id="KW-0812">Transmembrane</keyword>
<dbReference type="GO" id="GO:0009279">
    <property type="term" value="C:cell outer membrane"/>
    <property type="evidence" value="ECO:0007669"/>
    <property type="project" value="UniProtKB-SubCell"/>
</dbReference>